<dbReference type="EMBL" id="MHRK01000031">
    <property type="protein sequence ID" value="OHA23532.1"/>
    <property type="molecule type" value="Genomic_DNA"/>
</dbReference>
<evidence type="ECO:0008006" key="7">
    <source>
        <dbReference type="Google" id="ProtNLM"/>
    </source>
</evidence>
<keyword evidence="4" id="KW-1133">Transmembrane helix</keyword>
<dbReference type="PANTHER" id="PTHR30580">
    <property type="entry name" value="PRIMOSOMAL PROTEIN N"/>
    <property type="match status" value="1"/>
</dbReference>
<dbReference type="Gene3D" id="3.40.50.300">
    <property type="entry name" value="P-loop containing nucleotide triphosphate hydrolases"/>
    <property type="match status" value="1"/>
</dbReference>
<protein>
    <recommendedName>
        <fullName evidence="7">Primosomal protein N' 3' DNA-binding domain-containing protein</fullName>
    </recommendedName>
</protein>
<keyword evidence="3" id="KW-0238">DNA-binding</keyword>
<reference evidence="5 6" key="1">
    <citation type="journal article" date="2016" name="Nat. Commun.">
        <title>Thousands of microbial genomes shed light on interconnected biogeochemical processes in an aquifer system.</title>
        <authorList>
            <person name="Anantharaman K."/>
            <person name="Brown C.T."/>
            <person name="Hug L.A."/>
            <person name="Sharon I."/>
            <person name="Castelle C.J."/>
            <person name="Probst A.J."/>
            <person name="Thomas B.C."/>
            <person name="Singh A."/>
            <person name="Wilkins M.J."/>
            <person name="Karaoz U."/>
            <person name="Brodie E.L."/>
            <person name="Williams K.H."/>
            <person name="Hubbard S.S."/>
            <person name="Banfield J.F."/>
        </authorList>
    </citation>
    <scope>NUCLEOTIDE SEQUENCE [LARGE SCALE GENOMIC DNA]</scope>
</reference>
<dbReference type="AlphaFoldDB" id="A0A1G2MKM3"/>
<dbReference type="GO" id="GO:0043138">
    <property type="term" value="F:3'-5' DNA helicase activity"/>
    <property type="evidence" value="ECO:0007669"/>
    <property type="project" value="TreeGrafter"/>
</dbReference>
<keyword evidence="4" id="KW-0812">Transmembrane</keyword>
<feature type="transmembrane region" description="Helical" evidence="4">
    <location>
        <begin position="44"/>
        <end position="64"/>
    </location>
</feature>
<accession>A0A1G2MKM3</accession>
<gene>
    <name evidence="5" type="ORF">A3C72_04775</name>
</gene>
<sequence length="681" mass="77746">MCAPKTTFQKIKFSAYFSLLPNLADRPSLVTTCRTQHILNRIEFYVFGFTFYHVLMWLISVTPISRGIIKERLYYFSSQKFGEGDVIEIPVRNRQVVAKVEEVRLVADAKSELKNLPFTIRKVQTLKTSNFLSQSFMSASKECAAYFAATLGAVLHTLLPPKRLISSLDFSSDDRVPFLNEPRSAQFVLQLPDHERISSYRRLTREEFAKKKSLIILVPTIAEAKKLHNDVNKGIENYAYLLHQRLPKSAVSKTWKDALHCEHPILLIATPQFMAIPRNDVGVIAIERESSRNYKRDSRPFLDYRTFAMFYARKIGASLIYADSMIRTETYHKLESGEIYEQGKTSFRPLYSAQTEIMTVDKKSGKNTPGLSPETLRFIKSTREANYRLFILCPRRGIAPRTICRNCGTSLLCPNCSGSLVLHGTNKKSINEGTVYLCHRCGFESHSMLRCEKCNSWDLIAFRIGTEEIEIELKTAIGEAPIIRFDKDSLKTDAESSKAVLKFLNTAGSILIGTEMVFSYLAEQVEASLVLFPELLTAVPDFESDESALRFILRAKSQSINKFAVQTAEPDLPIIKLIHNSNLAEFYRKEIDLRKNLGYPPFSILVLITFKKNEILKKRIQEIFANYKPMFFEGFGSSAKSDDRVLFRLARDNWPDSKFRELCLSLPQNCQVEVMPAKLFS</sequence>
<dbReference type="STRING" id="1802306.A3C72_04775"/>
<evidence type="ECO:0000256" key="1">
    <source>
        <dbReference type="ARBA" id="ARBA00022741"/>
    </source>
</evidence>
<dbReference type="GO" id="GO:0006302">
    <property type="term" value="P:double-strand break repair"/>
    <property type="evidence" value="ECO:0007669"/>
    <property type="project" value="TreeGrafter"/>
</dbReference>
<keyword evidence="4" id="KW-0472">Membrane</keyword>
<dbReference type="GO" id="GO:0006310">
    <property type="term" value="P:DNA recombination"/>
    <property type="evidence" value="ECO:0007669"/>
    <property type="project" value="TreeGrafter"/>
</dbReference>
<evidence type="ECO:0000256" key="3">
    <source>
        <dbReference type="ARBA" id="ARBA00023125"/>
    </source>
</evidence>
<name>A0A1G2MKM3_9BACT</name>
<evidence type="ECO:0000256" key="2">
    <source>
        <dbReference type="ARBA" id="ARBA00022840"/>
    </source>
</evidence>
<proteinExistence type="predicted"/>
<dbReference type="GO" id="GO:0003677">
    <property type="term" value="F:DNA binding"/>
    <property type="evidence" value="ECO:0007669"/>
    <property type="project" value="UniProtKB-KW"/>
</dbReference>
<comment type="caution">
    <text evidence="5">The sequence shown here is derived from an EMBL/GenBank/DDBJ whole genome shotgun (WGS) entry which is preliminary data.</text>
</comment>
<dbReference type="GO" id="GO:0006270">
    <property type="term" value="P:DNA replication initiation"/>
    <property type="evidence" value="ECO:0007669"/>
    <property type="project" value="TreeGrafter"/>
</dbReference>
<dbReference type="Proteomes" id="UP000177130">
    <property type="component" value="Unassembled WGS sequence"/>
</dbReference>
<evidence type="ECO:0000313" key="6">
    <source>
        <dbReference type="Proteomes" id="UP000177130"/>
    </source>
</evidence>
<keyword evidence="1" id="KW-0547">Nucleotide-binding</keyword>
<keyword evidence="2" id="KW-0067">ATP-binding</keyword>
<dbReference type="GO" id="GO:0005524">
    <property type="term" value="F:ATP binding"/>
    <property type="evidence" value="ECO:0007669"/>
    <property type="project" value="UniProtKB-KW"/>
</dbReference>
<evidence type="ECO:0000313" key="5">
    <source>
        <dbReference type="EMBL" id="OHA23532.1"/>
    </source>
</evidence>
<dbReference type="InterPro" id="IPR027417">
    <property type="entry name" value="P-loop_NTPase"/>
</dbReference>
<organism evidence="5 6">
    <name type="scientific">Candidatus Taylorbacteria bacterium RIFCSPHIGHO2_02_FULL_43_32b</name>
    <dbReference type="NCBI Taxonomy" id="1802306"/>
    <lineage>
        <taxon>Bacteria</taxon>
        <taxon>Candidatus Tayloriibacteriota</taxon>
    </lineage>
</organism>
<dbReference type="PANTHER" id="PTHR30580:SF0">
    <property type="entry name" value="PRIMOSOMAL PROTEIN N"/>
    <property type="match status" value="1"/>
</dbReference>
<evidence type="ECO:0000256" key="4">
    <source>
        <dbReference type="SAM" id="Phobius"/>
    </source>
</evidence>